<comment type="caution">
    <text evidence="5">The sequence shown here is derived from an EMBL/GenBank/DDBJ whole genome shotgun (WGS) entry which is preliminary data.</text>
</comment>
<dbReference type="InterPro" id="IPR038507">
    <property type="entry name" value="YcnI-like_sf"/>
</dbReference>
<feature type="domain" description="YncI copper-binding" evidence="4">
    <location>
        <begin position="97"/>
        <end position="156"/>
    </location>
</feature>
<gene>
    <name evidence="5" type="ORF">NBG84_01530</name>
</gene>
<evidence type="ECO:0000313" key="6">
    <source>
        <dbReference type="Proteomes" id="UP001431429"/>
    </source>
</evidence>
<keyword evidence="2" id="KW-1133">Transmembrane helix</keyword>
<evidence type="ECO:0000313" key="5">
    <source>
        <dbReference type="EMBL" id="MCM2387004.1"/>
    </source>
</evidence>
<feature type="signal peptide" evidence="3">
    <location>
        <begin position="1"/>
        <end position="30"/>
    </location>
</feature>
<protein>
    <submittedName>
        <fullName evidence="5">YcnI family protein</fullName>
    </submittedName>
</protein>
<feature type="region of interest" description="Disordered" evidence="1">
    <location>
        <begin position="159"/>
        <end position="206"/>
    </location>
</feature>
<dbReference type="InterPro" id="IPR012533">
    <property type="entry name" value="YcnI-copper_dom"/>
</dbReference>
<sequence>MRNAPLRITLAAAVAFGTALAVATPASAHAGVTASDARGLAKNVTLTFTSEAESKSAGLAMLQVVLPEGISPGTVSLKKGPEGWRLAQAQGGFTISGKPLPTGEKAVYSIVVKQLPDAESLVFKTVETYSDGKLARWVEEPKDGKKPENPAPVLKLKSASKEAKWEGTPVAPSKPPIPVSDKKSDGSQAESGTGDQTQAAEESKDSGGMGVAIGVLALVVVAAGGVIMWVFKRRSSATS</sequence>
<dbReference type="Proteomes" id="UP001431429">
    <property type="component" value="Unassembled WGS sequence"/>
</dbReference>
<evidence type="ECO:0000259" key="4">
    <source>
        <dbReference type="Pfam" id="PF07987"/>
    </source>
</evidence>
<dbReference type="RefSeq" id="WP_250917365.1">
    <property type="nucleotide sequence ID" value="NZ_JAMQAW010000002.1"/>
</dbReference>
<keyword evidence="3" id="KW-0732">Signal</keyword>
<feature type="chain" id="PRO_5047293159" evidence="3">
    <location>
        <begin position="31"/>
        <end position="239"/>
    </location>
</feature>
<organism evidence="5 6">
    <name type="scientific">Streptomyces albipurpureus</name>
    <dbReference type="NCBI Taxonomy" id="2897419"/>
    <lineage>
        <taxon>Bacteria</taxon>
        <taxon>Bacillati</taxon>
        <taxon>Actinomycetota</taxon>
        <taxon>Actinomycetes</taxon>
        <taxon>Kitasatosporales</taxon>
        <taxon>Streptomycetaceae</taxon>
        <taxon>Streptomyces</taxon>
    </lineage>
</organism>
<proteinExistence type="predicted"/>
<dbReference type="EMBL" id="JAMQAW010000002">
    <property type="protein sequence ID" value="MCM2387004.1"/>
    <property type="molecule type" value="Genomic_DNA"/>
</dbReference>
<dbReference type="Gene3D" id="2.60.40.2230">
    <property type="entry name" value="Uncharacterised protein YcnI-like PF07987, DUF1775"/>
    <property type="match status" value="1"/>
</dbReference>
<dbReference type="Pfam" id="PF07987">
    <property type="entry name" value="DUF1775"/>
    <property type="match status" value="1"/>
</dbReference>
<keyword evidence="2" id="KW-0472">Membrane</keyword>
<accession>A0ABT0UEM2</accession>
<keyword evidence="2" id="KW-0812">Transmembrane</keyword>
<evidence type="ECO:0000256" key="3">
    <source>
        <dbReference type="SAM" id="SignalP"/>
    </source>
</evidence>
<evidence type="ECO:0000256" key="1">
    <source>
        <dbReference type="SAM" id="MobiDB-lite"/>
    </source>
</evidence>
<evidence type="ECO:0000256" key="2">
    <source>
        <dbReference type="SAM" id="Phobius"/>
    </source>
</evidence>
<feature type="compositionally biased region" description="Polar residues" evidence="1">
    <location>
        <begin position="186"/>
        <end position="200"/>
    </location>
</feature>
<feature type="transmembrane region" description="Helical" evidence="2">
    <location>
        <begin position="209"/>
        <end position="231"/>
    </location>
</feature>
<reference evidence="5" key="1">
    <citation type="submission" date="2022-06" db="EMBL/GenBank/DDBJ databases">
        <title>Genome public.</title>
        <authorList>
            <person name="Sun Q."/>
        </authorList>
    </citation>
    <scope>NUCLEOTIDE SEQUENCE</scope>
    <source>
        <strain evidence="5">CWNU-1</strain>
    </source>
</reference>
<keyword evidence="6" id="KW-1185">Reference proteome</keyword>
<name>A0ABT0UEM2_9ACTN</name>